<gene>
    <name evidence="3" type="ORF">NCTC10797_00203</name>
</gene>
<protein>
    <submittedName>
        <fullName evidence="3">Predicted nucleic-acid-binding protein containing a Zn-ribbon</fullName>
    </submittedName>
</protein>
<evidence type="ECO:0000259" key="2">
    <source>
        <dbReference type="Pfam" id="PF12172"/>
    </source>
</evidence>
<feature type="domain" description="ChsH2 rubredoxin-like zinc ribbon" evidence="2">
    <location>
        <begin position="34"/>
        <end position="63"/>
    </location>
</feature>
<dbReference type="Pfam" id="PF12172">
    <property type="entry name" value="zf-ChsH2"/>
    <property type="match status" value="1"/>
</dbReference>
<evidence type="ECO:0000313" key="4">
    <source>
        <dbReference type="Proteomes" id="UP000290439"/>
    </source>
</evidence>
<evidence type="ECO:0000259" key="1">
    <source>
        <dbReference type="Pfam" id="PF01796"/>
    </source>
</evidence>
<feature type="domain" description="ChsH2 C-terminal OB-fold" evidence="1">
    <location>
        <begin position="71"/>
        <end position="133"/>
    </location>
</feature>
<dbReference type="Pfam" id="PF01796">
    <property type="entry name" value="OB_ChsH2_C"/>
    <property type="match status" value="1"/>
</dbReference>
<evidence type="ECO:0000313" key="3">
    <source>
        <dbReference type="EMBL" id="VFA96454.1"/>
    </source>
</evidence>
<dbReference type="Gene3D" id="6.10.30.10">
    <property type="match status" value="1"/>
</dbReference>
<reference evidence="3 4" key="1">
    <citation type="submission" date="2019-02" db="EMBL/GenBank/DDBJ databases">
        <authorList>
            <consortium name="Pathogen Informatics"/>
        </authorList>
    </citation>
    <scope>NUCLEOTIDE SEQUENCE [LARGE SCALE GENOMIC DNA]</scope>
    <source>
        <strain evidence="3 4">3012STDY6756504</strain>
    </source>
</reference>
<dbReference type="PANTHER" id="PTHR34075:SF5">
    <property type="entry name" value="BLR3430 PROTEIN"/>
    <property type="match status" value="1"/>
</dbReference>
<dbReference type="PANTHER" id="PTHR34075">
    <property type="entry name" value="BLR3430 PROTEIN"/>
    <property type="match status" value="1"/>
</dbReference>
<dbReference type="AlphaFoldDB" id="A0A4U8VWW9"/>
<accession>A0A4U8VWW9</accession>
<dbReference type="InterPro" id="IPR002878">
    <property type="entry name" value="ChsH2_C"/>
</dbReference>
<dbReference type="InterPro" id="IPR012340">
    <property type="entry name" value="NA-bd_OB-fold"/>
</dbReference>
<dbReference type="SUPFAM" id="SSF50249">
    <property type="entry name" value="Nucleic acid-binding proteins"/>
    <property type="match status" value="1"/>
</dbReference>
<sequence length="166" mass="18331">MSARLPEPVTEFTNPFRMDYTYVAGVGRSVFLRGLSRRQLLARRCPSCAQVYLPPPEFCSRCLTELSEPFELPGDGTISTFCVVNFPFPGQVFTPPYVVAHIKVRGADTRLMHLIQEIEPSRVRIGMAVEPVWCADGELDTSMNAIRYYRPVPSGETAVGAGGSDA</sequence>
<dbReference type="Proteomes" id="UP000290439">
    <property type="component" value="Chromosome"/>
</dbReference>
<dbReference type="RefSeq" id="WP_130915612.1">
    <property type="nucleotide sequence ID" value="NZ_LR215973.1"/>
</dbReference>
<name>A0A4U8VWW9_9NOCA</name>
<proteinExistence type="predicted"/>
<dbReference type="InterPro" id="IPR022002">
    <property type="entry name" value="ChsH2_Znr"/>
</dbReference>
<organism evidence="3 4">
    <name type="scientific">Nocardia cyriacigeorgica</name>
    <dbReference type="NCBI Taxonomy" id="135487"/>
    <lineage>
        <taxon>Bacteria</taxon>
        <taxon>Bacillati</taxon>
        <taxon>Actinomycetota</taxon>
        <taxon>Actinomycetes</taxon>
        <taxon>Mycobacteriales</taxon>
        <taxon>Nocardiaceae</taxon>
        <taxon>Nocardia</taxon>
    </lineage>
</organism>
<dbReference type="EMBL" id="LR215973">
    <property type="protein sequence ID" value="VFA96454.1"/>
    <property type="molecule type" value="Genomic_DNA"/>
</dbReference>
<dbReference type="InterPro" id="IPR052513">
    <property type="entry name" value="Thioester_dehydratase-like"/>
</dbReference>